<gene>
    <name evidence="3" type="ORF">MELLADRAFT_38527</name>
</gene>
<proteinExistence type="inferred from homology"/>
<evidence type="ECO:0000313" key="4">
    <source>
        <dbReference type="Proteomes" id="UP000001072"/>
    </source>
</evidence>
<dbReference type="FunCoup" id="F4RYG2">
    <property type="interactions" value="422"/>
</dbReference>
<accession>F4RYG2</accession>
<dbReference type="PANTHER" id="PTHR10840:SF0">
    <property type="entry name" value="PROGRAMMED CELL DEATH PROTEIN 5"/>
    <property type="match status" value="1"/>
</dbReference>
<dbReference type="SUPFAM" id="SSF46950">
    <property type="entry name" value="Double-stranded DNA-binding domain"/>
    <property type="match status" value="1"/>
</dbReference>
<dbReference type="HOGENOM" id="CLU_122978_2_0_1"/>
<dbReference type="PANTHER" id="PTHR10840">
    <property type="entry name" value="PROGRAMMED CELL DEATH PROTEIN 5"/>
    <property type="match status" value="1"/>
</dbReference>
<feature type="non-terminal residue" evidence="3">
    <location>
        <position position="1"/>
    </location>
</feature>
<dbReference type="RefSeq" id="XP_007414154.1">
    <property type="nucleotide sequence ID" value="XM_007414092.1"/>
</dbReference>
<dbReference type="eggNOG" id="KOG3431">
    <property type="taxonomic scope" value="Eukaryota"/>
</dbReference>
<dbReference type="GO" id="GO:0005634">
    <property type="term" value="C:nucleus"/>
    <property type="evidence" value="ECO:0007669"/>
    <property type="project" value="TreeGrafter"/>
</dbReference>
<dbReference type="Pfam" id="PF01984">
    <property type="entry name" value="dsDNA_bind"/>
    <property type="match status" value="1"/>
</dbReference>
<dbReference type="GO" id="GO:0005829">
    <property type="term" value="C:cytosol"/>
    <property type="evidence" value="ECO:0007669"/>
    <property type="project" value="TreeGrafter"/>
</dbReference>
<dbReference type="STRING" id="747676.F4RYG2"/>
<dbReference type="GeneID" id="18927724"/>
<dbReference type="EMBL" id="GL883130">
    <property type="protein sequence ID" value="EGG02465.1"/>
    <property type="molecule type" value="Genomic_DNA"/>
</dbReference>
<evidence type="ECO:0000256" key="1">
    <source>
        <dbReference type="ARBA" id="ARBA00010490"/>
    </source>
</evidence>
<name>F4RYG2_MELLP</name>
<dbReference type="Gene3D" id="1.10.8.140">
    <property type="entry name" value="PDCD5-like"/>
    <property type="match status" value="1"/>
</dbReference>
<organism evidence="4">
    <name type="scientific">Melampsora larici-populina (strain 98AG31 / pathotype 3-4-7)</name>
    <name type="common">Poplar leaf rust fungus</name>
    <dbReference type="NCBI Taxonomy" id="747676"/>
    <lineage>
        <taxon>Eukaryota</taxon>
        <taxon>Fungi</taxon>
        <taxon>Dikarya</taxon>
        <taxon>Basidiomycota</taxon>
        <taxon>Pucciniomycotina</taxon>
        <taxon>Pucciniomycetes</taxon>
        <taxon>Pucciniales</taxon>
        <taxon>Melampsoraceae</taxon>
        <taxon>Melampsora</taxon>
    </lineage>
</organism>
<dbReference type="InterPro" id="IPR036883">
    <property type="entry name" value="PDCD5-like_sf"/>
</dbReference>
<comment type="similarity">
    <text evidence="1">Belongs to the PDCD5 family.</text>
</comment>
<sequence>RLADLASRSQNGAGDSSGIPSSLLSKLGGTEGGEGQEDAAKMAQKEEMRRTAVSQIMNTDARERLARIALVRPQKAREIEDMLLRMAQSGQLRGQVSEDQLIGVLDQIERAEAGGTRGGQAVTTVKKITVSPSFFGHFYTPWYLLTDEI</sequence>
<dbReference type="InterPro" id="IPR002836">
    <property type="entry name" value="PDCD5-like"/>
</dbReference>
<feature type="compositionally biased region" description="Polar residues" evidence="2">
    <location>
        <begin position="7"/>
        <end position="24"/>
    </location>
</feature>
<dbReference type="AlphaFoldDB" id="F4RYG2"/>
<keyword evidence="4" id="KW-1185">Reference proteome</keyword>
<evidence type="ECO:0000256" key="2">
    <source>
        <dbReference type="SAM" id="MobiDB-lite"/>
    </source>
</evidence>
<dbReference type="Proteomes" id="UP000001072">
    <property type="component" value="Unassembled WGS sequence"/>
</dbReference>
<evidence type="ECO:0008006" key="5">
    <source>
        <dbReference type="Google" id="ProtNLM"/>
    </source>
</evidence>
<feature type="region of interest" description="Disordered" evidence="2">
    <location>
        <begin position="1"/>
        <end position="52"/>
    </location>
</feature>
<evidence type="ECO:0000313" key="3">
    <source>
        <dbReference type="EMBL" id="EGG02465.1"/>
    </source>
</evidence>
<dbReference type="VEuPathDB" id="FungiDB:MELLADRAFT_38527"/>
<dbReference type="KEGG" id="mlr:MELLADRAFT_38527"/>
<dbReference type="OrthoDB" id="10252486at2759"/>
<feature type="compositionally biased region" description="Basic and acidic residues" evidence="2">
    <location>
        <begin position="38"/>
        <end position="50"/>
    </location>
</feature>
<dbReference type="GO" id="GO:0003677">
    <property type="term" value="F:DNA binding"/>
    <property type="evidence" value="ECO:0007669"/>
    <property type="project" value="InterPro"/>
</dbReference>
<reference evidence="4" key="1">
    <citation type="journal article" date="2011" name="Proc. Natl. Acad. Sci. U.S.A.">
        <title>Obligate biotrophy features unraveled by the genomic analysis of rust fungi.</title>
        <authorList>
            <person name="Duplessis S."/>
            <person name="Cuomo C.A."/>
            <person name="Lin Y.-C."/>
            <person name="Aerts A."/>
            <person name="Tisserant E."/>
            <person name="Veneault-Fourrey C."/>
            <person name="Joly D.L."/>
            <person name="Hacquard S."/>
            <person name="Amselem J."/>
            <person name="Cantarel B.L."/>
            <person name="Chiu R."/>
            <person name="Coutinho P.M."/>
            <person name="Feau N."/>
            <person name="Field M."/>
            <person name="Frey P."/>
            <person name="Gelhaye E."/>
            <person name="Goldberg J."/>
            <person name="Grabherr M.G."/>
            <person name="Kodira C.D."/>
            <person name="Kohler A."/>
            <person name="Kuees U."/>
            <person name="Lindquist E.A."/>
            <person name="Lucas S.M."/>
            <person name="Mago R."/>
            <person name="Mauceli E."/>
            <person name="Morin E."/>
            <person name="Murat C."/>
            <person name="Pangilinan J.L."/>
            <person name="Park R."/>
            <person name="Pearson M."/>
            <person name="Quesneville H."/>
            <person name="Rouhier N."/>
            <person name="Sakthikumar S."/>
            <person name="Salamov A.A."/>
            <person name="Schmutz J."/>
            <person name="Selles B."/>
            <person name="Shapiro H."/>
            <person name="Tanguay P."/>
            <person name="Tuskan G.A."/>
            <person name="Henrissat B."/>
            <person name="Van de Peer Y."/>
            <person name="Rouze P."/>
            <person name="Ellis J.G."/>
            <person name="Dodds P.N."/>
            <person name="Schein J.E."/>
            <person name="Zhong S."/>
            <person name="Hamelin R.C."/>
            <person name="Grigoriev I.V."/>
            <person name="Szabo L.J."/>
            <person name="Martin F."/>
        </authorList>
    </citation>
    <scope>NUCLEOTIDE SEQUENCE [LARGE SCALE GENOMIC DNA]</scope>
    <source>
        <strain evidence="4">98AG31 / pathotype 3-4-7</strain>
    </source>
</reference>
<protein>
    <recommendedName>
        <fullName evidence="5">Programmed cell death protein 5</fullName>
    </recommendedName>
</protein>
<dbReference type="InParanoid" id="F4RYG2"/>